<gene>
    <name evidence="2" type="ORF">QBC37DRAFT_484688</name>
</gene>
<keyword evidence="3" id="KW-1185">Reference proteome</keyword>
<name>A0AAN6Y2M8_9PEZI</name>
<organism evidence="2 3">
    <name type="scientific">Rhypophila decipiens</name>
    <dbReference type="NCBI Taxonomy" id="261697"/>
    <lineage>
        <taxon>Eukaryota</taxon>
        <taxon>Fungi</taxon>
        <taxon>Dikarya</taxon>
        <taxon>Ascomycota</taxon>
        <taxon>Pezizomycotina</taxon>
        <taxon>Sordariomycetes</taxon>
        <taxon>Sordariomycetidae</taxon>
        <taxon>Sordariales</taxon>
        <taxon>Naviculisporaceae</taxon>
        <taxon>Rhypophila</taxon>
    </lineage>
</organism>
<evidence type="ECO:0000256" key="1">
    <source>
        <dbReference type="SAM" id="MobiDB-lite"/>
    </source>
</evidence>
<reference evidence="2" key="2">
    <citation type="submission" date="2023-05" db="EMBL/GenBank/DDBJ databases">
        <authorList>
            <consortium name="Lawrence Berkeley National Laboratory"/>
            <person name="Steindorff A."/>
            <person name="Hensen N."/>
            <person name="Bonometti L."/>
            <person name="Westerberg I."/>
            <person name="Brannstrom I.O."/>
            <person name="Guillou S."/>
            <person name="Cros-Aarteil S."/>
            <person name="Calhoun S."/>
            <person name="Haridas S."/>
            <person name="Kuo A."/>
            <person name="Mondo S."/>
            <person name="Pangilinan J."/>
            <person name="Riley R."/>
            <person name="Labutti K."/>
            <person name="Andreopoulos B."/>
            <person name="Lipzen A."/>
            <person name="Chen C."/>
            <person name="Yanf M."/>
            <person name="Daum C."/>
            <person name="Ng V."/>
            <person name="Clum A."/>
            <person name="Ohm R."/>
            <person name="Martin F."/>
            <person name="Silar P."/>
            <person name="Natvig D."/>
            <person name="Lalanne C."/>
            <person name="Gautier V."/>
            <person name="Ament-Velasquez S.L."/>
            <person name="Kruys A."/>
            <person name="Hutchinson M.I."/>
            <person name="Powell A.J."/>
            <person name="Barry K."/>
            <person name="Miller A.N."/>
            <person name="Grigoriev I.V."/>
            <person name="Debuchy R."/>
            <person name="Gladieux P."/>
            <person name="Thoren M.H."/>
            <person name="Johannesson H."/>
        </authorList>
    </citation>
    <scope>NUCLEOTIDE SEQUENCE</scope>
    <source>
        <strain evidence="2">PSN293</strain>
    </source>
</reference>
<proteinExistence type="predicted"/>
<reference evidence="2" key="1">
    <citation type="journal article" date="2023" name="Mol. Phylogenet. Evol.">
        <title>Genome-scale phylogeny and comparative genomics of the fungal order Sordariales.</title>
        <authorList>
            <person name="Hensen N."/>
            <person name="Bonometti L."/>
            <person name="Westerberg I."/>
            <person name="Brannstrom I.O."/>
            <person name="Guillou S."/>
            <person name="Cros-Aarteil S."/>
            <person name="Calhoun S."/>
            <person name="Haridas S."/>
            <person name="Kuo A."/>
            <person name="Mondo S."/>
            <person name="Pangilinan J."/>
            <person name="Riley R."/>
            <person name="LaButti K."/>
            <person name="Andreopoulos B."/>
            <person name="Lipzen A."/>
            <person name="Chen C."/>
            <person name="Yan M."/>
            <person name="Daum C."/>
            <person name="Ng V."/>
            <person name="Clum A."/>
            <person name="Steindorff A."/>
            <person name="Ohm R.A."/>
            <person name="Martin F."/>
            <person name="Silar P."/>
            <person name="Natvig D.O."/>
            <person name="Lalanne C."/>
            <person name="Gautier V."/>
            <person name="Ament-Velasquez S.L."/>
            <person name="Kruys A."/>
            <person name="Hutchinson M.I."/>
            <person name="Powell A.J."/>
            <person name="Barry K."/>
            <person name="Miller A.N."/>
            <person name="Grigoriev I.V."/>
            <person name="Debuchy R."/>
            <person name="Gladieux P."/>
            <person name="Hiltunen Thoren M."/>
            <person name="Johannesson H."/>
        </authorList>
    </citation>
    <scope>NUCLEOTIDE SEQUENCE</scope>
    <source>
        <strain evidence="2">PSN293</strain>
    </source>
</reference>
<feature type="compositionally biased region" description="Pro residues" evidence="1">
    <location>
        <begin position="136"/>
        <end position="146"/>
    </location>
</feature>
<evidence type="ECO:0000313" key="2">
    <source>
        <dbReference type="EMBL" id="KAK4211334.1"/>
    </source>
</evidence>
<accession>A0AAN6Y2M8</accession>
<dbReference type="EMBL" id="MU858151">
    <property type="protein sequence ID" value="KAK4211334.1"/>
    <property type="molecule type" value="Genomic_DNA"/>
</dbReference>
<dbReference type="Proteomes" id="UP001301769">
    <property type="component" value="Unassembled WGS sequence"/>
</dbReference>
<feature type="compositionally biased region" description="Basic residues" evidence="1">
    <location>
        <begin position="147"/>
        <end position="157"/>
    </location>
</feature>
<dbReference type="AlphaFoldDB" id="A0AAN6Y2M8"/>
<sequence length="303" mass="32012">MVLKPGSGSHRADRSTLVLQHIVSQGARLGAAGESYQFLSSLPSTVIPSSHIMNRSQYVPHTAYAITPYHPQFGAPGYHNVPATAPATPLAYPAATYIQQPHHHQVQQPLYASPYGGGHSVGAYAPVAGQIEDIVSPPPNSHPSPPGKHHMSGRARGHVPNGIHPSSLPQVQDVFAPRQPRQQSMAAPFGAPMPISMPVPGGTSRMVGAYPPMPQQPQQQSGMIPGAMGTPSPVHSQQSSPTMGMPHGAHDLINMQGRHQMRTSVFPSPQPGTDMTMMGVGIVQLARNGLGQGYGYGQFTTSP</sequence>
<protein>
    <submittedName>
        <fullName evidence="2">Uncharacterized protein</fullName>
    </submittedName>
</protein>
<feature type="region of interest" description="Disordered" evidence="1">
    <location>
        <begin position="135"/>
        <end position="169"/>
    </location>
</feature>
<comment type="caution">
    <text evidence="2">The sequence shown here is derived from an EMBL/GenBank/DDBJ whole genome shotgun (WGS) entry which is preliminary data.</text>
</comment>
<evidence type="ECO:0000313" key="3">
    <source>
        <dbReference type="Proteomes" id="UP001301769"/>
    </source>
</evidence>